<evidence type="ECO:0000256" key="2">
    <source>
        <dbReference type="ARBA" id="ARBA00022670"/>
    </source>
</evidence>
<evidence type="ECO:0000256" key="3">
    <source>
        <dbReference type="ARBA" id="ARBA00022729"/>
    </source>
</evidence>
<feature type="chain" id="PRO_5040934366" evidence="6">
    <location>
        <begin position="16"/>
        <end position="549"/>
    </location>
</feature>
<accession>A0A9W7ADW1</accession>
<dbReference type="GO" id="GO:0006508">
    <property type="term" value="P:proteolysis"/>
    <property type="evidence" value="ECO:0007669"/>
    <property type="project" value="UniProtKB-KW"/>
</dbReference>
<dbReference type="GO" id="GO:0008239">
    <property type="term" value="F:dipeptidyl-peptidase activity"/>
    <property type="evidence" value="ECO:0007669"/>
    <property type="project" value="TreeGrafter"/>
</dbReference>
<dbReference type="GO" id="GO:0070008">
    <property type="term" value="F:serine-type exopeptidase activity"/>
    <property type="evidence" value="ECO:0007669"/>
    <property type="project" value="InterPro"/>
</dbReference>
<dbReference type="Pfam" id="PF05577">
    <property type="entry name" value="Peptidase_S28"/>
    <property type="match status" value="1"/>
</dbReference>
<comment type="caution">
    <text evidence="7">The sequence shown here is derived from an EMBL/GenBank/DDBJ whole genome shotgun (WGS) entry which is preliminary data.</text>
</comment>
<dbReference type="Gene3D" id="3.40.50.1820">
    <property type="entry name" value="alpha/beta hydrolase"/>
    <property type="match status" value="1"/>
</dbReference>
<comment type="similarity">
    <text evidence="1">Belongs to the peptidase S28 family.</text>
</comment>
<evidence type="ECO:0000256" key="4">
    <source>
        <dbReference type="ARBA" id="ARBA00022801"/>
    </source>
</evidence>
<gene>
    <name evidence="7" type="ORF">TrST_g3909</name>
</gene>
<dbReference type="EMBL" id="BRXY01000140">
    <property type="protein sequence ID" value="GMH70482.1"/>
    <property type="molecule type" value="Genomic_DNA"/>
</dbReference>
<dbReference type="InterPro" id="IPR029058">
    <property type="entry name" value="AB_hydrolase_fold"/>
</dbReference>
<dbReference type="AlphaFoldDB" id="A0A9W7ADW1"/>
<sequence>MKFVLLSSLLCLASASHEHYLSLMKRSEKAQDFNPAQILDLPLSASSSETIPIRYYVNSTLLTSTSPIMLQMGGEGTANGVSCNSDMIRNSAICLQVEHRFYGSSLPSSGGGNSNLKEGLSVLQNLEDTATVLKKVQAEFAVPGGRPRPVVNFGGSYSGATATWFRMTYPDLTSGAISSSGVVNAVYEFTGFDDVVKEAVGKTCAEDIDEVGRIVDGYFAGGEGGEVKGWFNSTNLIGTKMGDADFMYMLADGFSMIDQYGGKEELCDGVGKTSGSEFSDEEKVKNMRDVLFDHFGDDFGQDCYYDSECLKKENNPDAPGMMGSQNSRSWRFQKCHEVAYLQSRPAGGLRSELLTLDALEEQCSYVFGINPKQGNDALNSRFGADRPDTKGATNVFSISYSDDPWKAASVTETLGETLPYCYTECNGCGHCGSGVKGADKEVCGDPQSRFVDQVVAQARFEGVFTDPNHPGTTRTITVKVTGGDDDVSVVGFDLDDDGTEEAWGPLEASVDGTKITVDFSSKGGPSDLQGVWDQTGKIVWSDGNEWPKK</sequence>
<evidence type="ECO:0000256" key="5">
    <source>
        <dbReference type="ARBA" id="ARBA00023180"/>
    </source>
</evidence>
<dbReference type="SUPFAM" id="SSF53474">
    <property type="entry name" value="alpha/beta-Hydrolases"/>
    <property type="match status" value="1"/>
</dbReference>
<proteinExistence type="inferred from homology"/>
<dbReference type="InterPro" id="IPR008758">
    <property type="entry name" value="Peptidase_S28"/>
</dbReference>
<organism evidence="7 8">
    <name type="scientific">Triparma strigata</name>
    <dbReference type="NCBI Taxonomy" id="1606541"/>
    <lineage>
        <taxon>Eukaryota</taxon>
        <taxon>Sar</taxon>
        <taxon>Stramenopiles</taxon>
        <taxon>Ochrophyta</taxon>
        <taxon>Bolidophyceae</taxon>
        <taxon>Parmales</taxon>
        <taxon>Triparmaceae</taxon>
        <taxon>Triparma</taxon>
    </lineage>
</organism>
<protein>
    <submittedName>
        <fullName evidence="7">Uncharacterized protein</fullName>
    </submittedName>
</protein>
<dbReference type="InterPro" id="IPR042269">
    <property type="entry name" value="Ser_carbopepase_S28_SKS"/>
</dbReference>
<dbReference type="Proteomes" id="UP001165085">
    <property type="component" value="Unassembled WGS sequence"/>
</dbReference>
<dbReference type="Gene3D" id="1.20.120.980">
    <property type="entry name" value="Serine carboxypeptidase S28, SKS domain"/>
    <property type="match status" value="1"/>
</dbReference>
<name>A0A9W7ADW1_9STRA</name>
<keyword evidence="4" id="KW-0378">Hydrolase</keyword>
<evidence type="ECO:0000313" key="7">
    <source>
        <dbReference type="EMBL" id="GMH70482.1"/>
    </source>
</evidence>
<evidence type="ECO:0000256" key="6">
    <source>
        <dbReference type="SAM" id="SignalP"/>
    </source>
</evidence>
<dbReference type="OrthoDB" id="1735038at2759"/>
<keyword evidence="8" id="KW-1185">Reference proteome</keyword>
<evidence type="ECO:0000313" key="8">
    <source>
        <dbReference type="Proteomes" id="UP001165085"/>
    </source>
</evidence>
<keyword evidence="5" id="KW-0325">Glycoprotein</keyword>
<dbReference type="PANTHER" id="PTHR11010">
    <property type="entry name" value="PROTEASE S28 PRO-X CARBOXYPEPTIDASE-RELATED"/>
    <property type="match status" value="1"/>
</dbReference>
<reference evidence="8" key="1">
    <citation type="journal article" date="2023" name="Commun. Biol.">
        <title>Genome analysis of Parmales, the sister group of diatoms, reveals the evolutionary specialization of diatoms from phago-mixotrophs to photoautotrophs.</title>
        <authorList>
            <person name="Ban H."/>
            <person name="Sato S."/>
            <person name="Yoshikawa S."/>
            <person name="Yamada K."/>
            <person name="Nakamura Y."/>
            <person name="Ichinomiya M."/>
            <person name="Sato N."/>
            <person name="Blanc-Mathieu R."/>
            <person name="Endo H."/>
            <person name="Kuwata A."/>
            <person name="Ogata H."/>
        </authorList>
    </citation>
    <scope>NUCLEOTIDE SEQUENCE [LARGE SCALE GENOMIC DNA]</scope>
    <source>
        <strain evidence="8">NIES 3701</strain>
    </source>
</reference>
<keyword evidence="2" id="KW-0645">Protease</keyword>
<keyword evidence="3 6" id="KW-0732">Signal</keyword>
<dbReference type="PANTHER" id="PTHR11010:SF11">
    <property type="entry name" value="THYMUS-SPECIFIC SERINE PROTEASE"/>
    <property type="match status" value="1"/>
</dbReference>
<evidence type="ECO:0000256" key="1">
    <source>
        <dbReference type="ARBA" id="ARBA00011079"/>
    </source>
</evidence>
<feature type="signal peptide" evidence="6">
    <location>
        <begin position="1"/>
        <end position="15"/>
    </location>
</feature>